<dbReference type="PANTHER" id="PTHR47197:SF3">
    <property type="entry name" value="DIHYDRO-HEME D1 DEHYDROGENASE"/>
    <property type="match status" value="1"/>
</dbReference>
<dbReference type="PROSITE" id="PS51257">
    <property type="entry name" value="PROKAR_LIPOPROTEIN"/>
    <property type="match status" value="1"/>
</dbReference>
<proteinExistence type="predicted"/>
<evidence type="ECO:0000313" key="2">
    <source>
        <dbReference type="Proteomes" id="UP000585050"/>
    </source>
</evidence>
<gene>
    <name evidence="1" type="ORF">HGP29_12115</name>
</gene>
<evidence type="ECO:0008006" key="3">
    <source>
        <dbReference type="Google" id="ProtNLM"/>
    </source>
</evidence>
<dbReference type="AlphaFoldDB" id="A0A7X8SKR8"/>
<protein>
    <recommendedName>
        <fullName evidence="3">40-residue YVTN family beta-propeller repeat-containing protein</fullName>
    </recommendedName>
</protein>
<comment type="caution">
    <text evidence="1">The sequence shown here is derived from an EMBL/GenBank/DDBJ whole genome shotgun (WGS) entry which is preliminary data.</text>
</comment>
<dbReference type="InterPro" id="IPR011044">
    <property type="entry name" value="Quino_amine_DH_bsu"/>
</dbReference>
<dbReference type="Proteomes" id="UP000585050">
    <property type="component" value="Unassembled WGS sequence"/>
</dbReference>
<keyword evidence="2" id="KW-1185">Reference proteome</keyword>
<dbReference type="InterPro" id="IPR051200">
    <property type="entry name" value="Host-pathogen_enzymatic-act"/>
</dbReference>
<name>A0A7X8SKR8_9BACT</name>
<organism evidence="1 2">
    <name type="scientific">Flammeovirga agarivorans</name>
    <dbReference type="NCBI Taxonomy" id="2726742"/>
    <lineage>
        <taxon>Bacteria</taxon>
        <taxon>Pseudomonadati</taxon>
        <taxon>Bacteroidota</taxon>
        <taxon>Cytophagia</taxon>
        <taxon>Cytophagales</taxon>
        <taxon>Flammeovirgaceae</taxon>
        <taxon>Flammeovirga</taxon>
    </lineage>
</organism>
<reference evidence="1 2" key="1">
    <citation type="submission" date="2020-04" db="EMBL/GenBank/DDBJ databases">
        <title>Flammeovirga sp. SR4, a novel species isolated from seawater.</title>
        <authorList>
            <person name="Wang X."/>
        </authorList>
    </citation>
    <scope>NUCLEOTIDE SEQUENCE [LARGE SCALE GENOMIC DNA]</scope>
    <source>
        <strain evidence="1 2">SR4</strain>
    </source>
</reference>
<dbReference type="Gene3D" id="2.130.10.10">
    <property type="entry name" value="YVTN repeat-like/Quinoprotein amine dehydrogenase"/>
    <property type="match status" value="1"/>
</dbReference>
<dbReference type="SUPFAM" id="SSF50969">
    <property type="entry name" value="YVTN repeat-like/Quinoprotein amine dehydrogenase"/>
    <property type="match status" value="1"/>
</dbReference>
<dbReference type="InterPro" id="IPR015943">
    <property type="entry name" value="WD40/YVTN_repeat-like_dom_sf"/>
</dbReference>
<sequence>MKKFYKFQLIFAFIAVIFSSCVEDKESTPYVPGSEGFQLNSYGQFGKPNTTSIMGASIFGDDSVTVSQQAYKDQNGEIIGGHVEGFTSNGELTVITTSVSEQIIIANTKTLEKIHVINSGVETPRYAAFDGNYAYVTQWGPVQSDFSYNDPKVHVVNLSTGSIENSFSVGSNPEGIAVVDGKILVAASNTTEVEVYNTSDLEKVGSIDVGVHPQHFVYQNNEIWVSLGNGYNPDWSPSFDTAKLGIAKIDVNGLSYSNFVNYPGITNEGNIQPTTNADEILAIGSGEIVVINTASKNVDTLIEEAAITGVAQNPSTNDIYVALTPDYENPGKCKIYNESGDEKAEIPAGVNPVHFIFY</sequence>
<accession>A0A7X8SKR8</accession>
<dbReference type="PANTHER" id="PTHR47197">
    <property type="entry name" value="PROTEIN NIRF"/>
    <property type="match status" value="1"/>
</dbReference>
<dbReference type="EMBL" id="JABAIL010000003">
    <property type="protein sequence ID" value="NLR91960.1"/>
    <property type="molecule type" value="Genomic_DNA"/>
</dbReference>
<dbReference type="RefSeq" id="WP_168882668.1">
    <property type="nucleotide sequence ID" value="NZ_JABAIL010000003.1"/>
</dbReference>
<evidence type="ECO:0000313" key="1">
    <source>
        <dbReference type="EMBL" id="NLR91960.1"/>
    </source>
</evidence>